<name>A0A1Y1I3U1_KLENI</name>
<dbReference type="SMART" id="SM00343">
    <property type="entry name" value="ZnF_C2HC"/>
    <property type="match status" value="1"/>
</dbReference>
<dbReference type="Pfam" id="PF07962">
    <property type="entry name" value="Swi3"/>
    <property type="match status" value="1"/>
</dbReference>
<evidence type="ECO:0000256" key="1">
    <source>
        <dbReference type="ARBA" id="ARBA00004123"/>
    </source>
</evidence>
<dbReference type="Gene3D" id="4.10.60.10">
    <property type="entry name" value="Zinc finger, CCHC-type"/>
    <property type="match status" value="1"/>
</dbReference>
<feature type="compositionally biased region" description="Basic and acidic residues" evidence="8">
    <location>
        <begin position="320"/>
        <end position="329"/>
    </location>
</feature>
<dbReference type="STRING" id="105231.A0A1Y1I3U1"/>
<feature type="compositionally biased region" description="Low complexity" evidence="8">
    <location>
        <begin position="364"/>
        <end position="374"/>
    </location>
</feature>
<protein>
    <submittedName>
        <fullName evidence="10">Meiotic chromosome segregation protein</fullName>
    </submittedName>
</protein>
<dbReference type="GO" id="GO:0043111">
    <property type="term" value="P:replication fork arrest"/>
    <property type="evidence" value="ECO:0000318"/>
    <property type="project" value="GO_Central"/>
</dbReference>
<dbReference type="OrthoDB" id="437078at2759"/>
<dbReference type="EMBL" id="DF237096">
    <property type="protein sequence ID" value="GAQ83406.1"/>
    <property type="molecule type" value="Genomic_DNA"/>
</dbReference>
<gene>
    <name evidence="10" type="ORF">KFL_001470040</name>
</gene>
<accession>A0A1Y1I3U1</accession>
<dbReference type="InterPro" id="IPR012923">
    <property type="entry name" value="Csm3"/>
</dbReference>
<dbReference type="GO" id="GO:0006974">
    <property type="term" value="P:DNA damage response"/>
    <property type="evidence" value="ECO:0007669"/>
    <property type="project" value="UniProtKB-KW"/>
</dbReference>
<dbReference type="GO" id="GO:0003677">
    <property type="term" value="F:DNA binding"/>
    <property type="evidence" value="ECO:0000318"/>
    <property type="project" value="GO_Central"/>
</dbReference>
<keyword evidence="4 7" id="KW-0539">Nucleus</keyword>
<keyword evidence="6" id="KW-0863">Zinc-finger</keyword>
<evidence type="ECO:0000256" key="3">
    <source>
        <dbReference type="ARBA" id="ARBA00022763"/>
    </source>
</evidence>
<reference evidence="10 11" key="1">
    <citation type="journal article" date="2014" name="Nat. Commun.">
        <title>Klebsormidium flaccidum genome reveals primary factors for plant terrestrial adaptation.</title>
        <authorList>
            <person name="Hori K."/>
            <person name="Maruyama F."/>
            <person name="Fujisawa T."/>
            <person name="Togashi T."/>
            <person name="Yamamoto N."/>
            <person name="Seo M."/>
            <person name="Sato S."/>
            <person name="Yamada T."/>
            <person name="Mori H."/>
            <person name="Tajima N."/>
            <person name="Moriyama T."/>
            <person name="Ikeuchi M."/>
            <person name="Watanabe M."/>
            <person name="Wada H."/>
            <person name="Kobayashi K."/>
            <person name="Saito M."/>
            <person name="Masuda T."/>
            <person name="Sasaki-Sekimoto Y."/>
            <person name="Mashiguchi K."/>
            <person name="Awai K."/>
            <person name="Shimojima M."/>
            <person name="Masuda S."/>
            <person name="Iwai M."/>
            <person name="Nobusawa T."/>
            <person name="Narise T."/>
            <person name="Kondo S."/>
            <person name="Saito H."/>
            <person name="Sato R."/>
            <person name="Murakawa M."/>
            <person name="Ihara Y."/>
            <person name="Oshima-Yamada Y."/>
            <person name="Ohtaka K."/>
            <person name="Satoh M."/>
            <person name="Sonobe K."/>
            <person name="Ishii M."/>
            <person name="Ohtani R."/>
            <person name="Kanamori-Sato M."/>
            <person name="Honoki R."/>
            <person name="Miyazaki D."/>
            <person name="Mochizuki H."/>
            <person name="Umetsu J."/>
            <person name="Higashi K."/>
            <person name="Shibata D."/>
            <person name="Kamiya Y."/>
            <person name="Sato N."/>
            <person name="Nakamura Y."/>
            <person name="Tabata S."/>
            <person name="Ida S."/>
            <person name="Kurokawa K."/>
            <person name="Ohta H."/>
        </authorList>
    </citation>
    <scope>NUCLEOTIDE SEQUENCE [LARGE SCALE GENOMIC DNA]</scope>
    <source>
        <strain evidence="10 11">NIES-2285</strain>
    </source>
</reference>
<evidence type="ECO:0000313" key="10">
    <source>
        <dbReference type="EMBL" id="GAQ83406.1"/>
    </source>
</evidence>
<keyword evidence="3 7" id="KW-0227">DNA damage</keyword>
<dbReference type="GO" id="GO:0008270">
    <property type="term" value="F:zinc ion binding"/>
    <property type="evidence" value="ECO:0007669"/>
    <property type="project" value="UniProtKB-KW"/>
</dbReference>
<dbReference type="PANTHER" id="PTHR13220">
    <property type="entry name" value="TIMELESS INTERACTING-RELATED"/>
    <property type="match status" value="1"/>
</dbReference>
<evidence type="ECO:0000256" key="8">
    <source>
        <dbReference type="SAM" id="MobiDB-lite"/>
    </source>
</evidence>
<feature type="compositionally biased region" description="Basic and acidic residues" evidence="8">
    <location>
        <begin position="19"/>
        <end position="49"/>
    </location>
</feature>
<dbReference type="Proteomes" id="UP000054558">
    <property type="component" value="Unassembled WGS sequence"/>
</dbReference>
<dbReference type="PANTHER" id="PTHR13220:SF11">
    <property type="entry name" value="TIMELESS-INTERACTING PROTEIN"/>
    <property type="match status" value="1"/>
</dbReference>
<dbReference type="GO" id="GO:0000076">
    <property type="term" value="P:DNA replication checkpoint signaling"/>
    <property type="evidence" value="ECO:0000318"/>
    <property type="project" value="GO_Central"/>
</dbReference>
<evidence type="ECO:0000256" key="7">
    <source>
        <dbReference type="RuleBase" id="RU366049"/>
    </source>
</evidence>
<evidence type="ECO:0000256" key="2">
    <source>
        <dbReference type="ARBA" id="ARBA00006075"/>
    </source>
</evidence>
<dbReference type="AlphaFoldDB" id="A0A1Y1I3U1"/>
<comment type="similarity">
    <text evidence="2 7">Belongs to the CSM3 family.</text>
</comment>
<proteinExistence type="inferred from homology"/>
<feature type="region of interest" description="Disordered" evidence="8">
    <location>
        <begin position="274"/>
        <end position="477"/>
    </location>
</feature>
<dbReference type="SUPFAM" id="SSF57756">
    <property type="entry name" value="Retrovirus zinc finger-like domains"/>
    <property type="match status" value="1"/>
</dbReference>
<feature type="compositionally biased region" description="Basic and acidic residues" evidence="8">
    <location>
        <begin position="406"/>
        <end position="430"/>
    </location>
</feature>
<dbReference type="InterPro" id="IPR036875">
    <property type="entry name" value="Znf_CCHC_sf"/>
</dbReference>
<comment type="subcellular location">
    <subcellularLocation>
        <location evidence="1 7">Nucleus</location>
    </subcellularLocation>
</comment>
<evidence type="ECO:0000256" key="4">
    <source>
        <dbReference type="ARBA" id="ARBA00023242"/>
    </source>
</evidence>
<dbReference type="InterPro" id="IPR040038">
    <property type="entry name" value="TIPIN/Csm3/Swi3"/>
</dbReference>
<keyword evidence="5 7" id="KW-0131">Cell cycle</keyword>
<dbReference type="GO" id="GO:0031298">
    <property type="term" value="C:replication fork protection complex"/>
    <property type="evidence" value="ECO:0000318"/>
    <property type="project" value="GO_Central"/>
</dbReference>
<dbReference type="OMA" id="ENELWND"/>
<dbReference type="InterPro" id="IPR001878">
    <property type="entry name" value="Znf_CCHC"/>
</dbReference>
<feature type="compositionally biased region" description="Basic and acidic residues" evidence="8">
    <location>
        <begin position="388"/>
        <end position="398"/>
    </location>
</feature>
<feature type="domain" description="CCHC-type" evidence="9">
    <location>
        <begin position="10"/>
        <end position="24"/>
    </location>
</feature>
<keyword evidence="11" id="KW-1185">Reference proteome</keyword>
<sequence>MAASQRATGCYKCGGTGHWARDCPADGKPDGKQEGEPAKDGQREWKEWKAPTGKKKQAFDVLGPKRIFTRPKLTEDVLLSKDKGIGYILQEFPKLMEIKGRGHEVGDLRRLLELYQRWHKMVFPSVTYSDFVEKVEKLGTKKRVRSTIRDLRHRIVNGEDNAYEPADVEPTAWGTAWEQQVDQNAAADGNEAWEKGPSPGQDGWETGIGAAPNDWGAATGVGGGPASWADDEPNGASDAGPAAVGGGLTAEQRARIEANKARAVALRRERAAKAAEGRAAEGEGVTEAEEHEPPPPGSNNPAAKSMRQRLADDTDDDDDVIRNEAEERVSQAAAHRATSEERSVAAQKKRARKEMLDRLAQRRGAAGQESSGSDGDAGGGRRRRPKRTDHPDGDKEGNHGAGRSNGQDERPDGRDERPNGRNERNERANGLEEGPNGLSDGVELGAGDGSDADAVESSAAEQTGGASGTQNGKRRRLLKTDVVAELCTQNGLEDALMDDVEAVGARAPARARRNVVLDSDDDE</sequence>
<keyword evidence="6" id="KW-0479">Metal-binding</keyword>
<organism evidence="10 11">
    <name type="scientific">Klebsormidium nitens</name>
    <name type="common">Green alga</name>
    <name type="synonym">Ulothrix nitens</name>
    <dbReference type="NCBI Taxonomy" id="105231"/>
    <lineage>
        <taxon>Eukaryota</taxon>
        <taxon>Viridiplantae</taxon>
        <taxon>Streptophyta</taxon>
        <taxon>Klebsormidiophyceae</taxon>
        <taxon>Klebsormidiales</taxon>
        <taxon>Klebsormidiaceae</taxon>
        <taxon>Klebsormidium</taxon>
    </lineage>
</organism>
<evidence type="ECO:0000313" key="11">
    <source>
        <dbReference type="Proteomes" id="UP000054558"/>
    </source>
</evidence>
<evidence type="ECO:0000259" key="9">
    <source>
        <dbReference type="PROSITE" id="PS50158"/>
    </source>
</evidence>
<feature type="region of interest" description="Disordered" evidence="8">
    <location>
        <begin position="187"/>
        <end position="246"/>
    </location>
</feature>
<evidence type="ECO:0000256" key="6">
    <source>
        <dbReference type="PROSITE-ProRule" id="PRU00047"/>
    </source>
</evidence>
<dbReference type="PROSITE" id="PS50158">
    <property type="entry name" value="ZF_CCHC"/>
    <property type="match status" value="1"/>
</dbReference>
<dbReference type="GO" id="GO:0031297">
    <property type="term" value="P:replication fork processing"/>
    <property type="evidence" value="ECO:0007669"/>
    <property type="project" value="UniProtKB-UniRule"/>
</dbReference>
<feature type="region of interest" description="Disordered" evidence="8">
    <location>
        <begin position="14"/>
        <end position="51"/>
    </location>
</feature>
<dbReference type="Pfam" id="PF00098">
    <property type="entry name" value="zf-CCHC"/>
    <property type="match status" value="1"/>
</dbReference>
<evidence type="ECO:0000256" key="5">
    <source>
        <dbReference type="ARBA" id="ARBA00023306"/>
    </source>
</evidence>
<keyword evidence="6" id="KW-0862">Zinc</keyword>
<comment type="function">
    <text evidence="7">Plays an important role in the control of DNA replication and the maintenance of replication fork stability.</text>
</comment>